<dbReference type="Gene3D" id="3.30.70.270">
    <property type="match status" value="1"/>
</dbReference>
<evidence type="ECO:0000259" key="1">
    <source>
        <dbReference type="PROSITE" id="PS50878"/>
    </source>
</evidence>
<name>A0A8S3V8H7_MYTED</name>
<dbReference type="PANTHER" id="PTHR24559:SF435">
    <property type="entry name" value="RIBONUCLEASE H"/>
    <property type="match status" value="1"/>
</dbReference>
<dbReference type="OrthoDB" id="6150088at2759"/>
<dbReference type="AlphaFoldDB" id="A0A8S3V8H7"/>
<dbReference type="InterPro" id="IPR000477">
    <property type="entry name" value="RT_dom"/>
</dbReference>
<dbReference type="SUPFAM" id="SSF56672">
    <property type="entry name" value="DNA/RNA polymerases"/>
    <property type="match status" value="1"/>
</dbReference>
<organism evidence="2 3">
    <name type="scientific">Mytilus edulis</name>
    <name type="common">Blue mussel</name>
    <dbReference type="NCBI Taxonomy" id="6550"/>
    <lineage>
        <taxon>Eukaryota</taxon>
        <taxon>Metazoa</taxon>
        <taxon>Spiralia</taxon>
        <taxon>Lophotrochozoa</taxon>
        <taxon>Mollusca</taxon>
        <taxon>Bivalvia</taxon>
        <taxon>Autobranchia</taxon>
        <taxon>Pteriomorphia</taxon>
        <taxon>Mytilida</taxon>
        <taxon>Mytiloidea</taxon>
        <taxon>Mytilidae</taxon>
        <taxon>Mytilinae</taxon>
        <taxon>Mytilus</taxon>
    </lineage>
</organism>
<dbReference type="PANTHER" id="PTHR24559">
    <property type="entry name" value="TRANSPOSON TY3-I GAG-POL POLYPROTEIN"/>
    <property type="match status" value="1"/>
</dbReference>
<feature type="domain" description="Reverse transcriptase" evidence="1">
    <location>
        <begin position="2"/>
        <end position="182"/>
    </location>
</feature>
<keyword evidence="3" id="KW-1185">Reference proteome</keyword>
<evidence type="ECO:0000313" key="2">
    <source>
        <dbReference type="EMBL" id="CAG2250378.1"/>
    </source>
</evidence>
<dbReference type="InterPro" id="IPR043502">
    <property type="entry name" value="DNA/RNA_pol_sf"/>
</dbReference>
<dbReference type="Pfam" id="PF00078">
    <property type="entry name" value="RVT_1"/>
    <property type="match status" value="1"/>
</dbReference>
<dbReference type="Gene3D" id="3.10.10.10">
    <property type="entry name" value="HIV Type 1 Reverse Transcriptase, subunit A, domain 1"/>
    <property type="match status" value="1"/>
</dbReference>
<protein>
    <submittedName>
        <fullName evidence="2">Retrovirus-related Pol polyprotein from transposon 17.6,Transposon Ty3-I Gag-Pol polyprotein,Transposon Ty3-G Gag-Pol polyprotein,Retrovirus-related Pol polyprotein from transposon 297</fullName>
    </submittedName>
</protein>
<dbReference type="InterPro" id="IPR043128">
    <property type="entry name" value="Rev_trsase/Diguanyl_cyclase"/>
</dbReference>
<gene>
    <name evidence="2" type="ORF">MEDL_62143</name>
</gene>
<evidence type="ECO:0000313" key="3">
    <source>
        <dbReference type="Proteomes" id="UP000683360"/>
    </source>
</evidence>
<dbReference type="EMBL" id="CAJPWZ010003049">
    <property type="protein sequence ID" value="CAG2250378.1"/>
    <property type="molecule type" value="Genomic_DNA"/>
</dbReference>
<dbReference type="PROSITE" id="PS50878">
    <property type="entry name" value="RT_POL"/>
    <property type="match status" value="1"/>
</dbReference>
<reference evidence="2" key="1">
    <citation type="submission" date="2021-03" db="EMBL/GenBank/DDBJ databases">
        <authorList>
            <person name="Bekaert M."/>
        </authorList>
    </citation>
    <scope>NUCLEOTIDE SEQUENCE</scope>
</reference>
<dbReference type="CDD" id="cd01647">
    <property type="entry name" value="RT_LTR"/>
    <property type="match status" value="1"/>
</dbReference>
<proteinExistence type="predicted"/>
<dbReference type="Proteomes" id="UP000683360">
    <property type="component" value="Unassembled WGS sequence"/>
</dbReference>
<accession>A0A8S3V8H7</accession>
<dbReference type="InterPro" id="IPR053134">
    <property type="entry name" value="RNA-dir_DNA_polymerase"/>
</dbReference>
<sequence length="182" mass="21201">MVKQNIIRKSNSPYAAPIVIVRKPDSSIRLCTDFRQLNQKTVRDTYPLPRIEEALDALHGTKYYTTLDLAQGYYQVAMEPDDIAKTTFRVGTGGLYEYLHMPMGLSNSAATFQRLMEACFNDKNFEILLIYLDDILIFSRTIEEQIERLEFAFERLRKHGLKMKTSRCHLFRTCYISRGNKN</sequence>
<comment type="caution">
    <text evidence="2">The sequence shown here is derived from an EMBL/GenBank/DDBJ whole genome shotgun (WGS) entry which is preliminary data.</text>
</comment>